<dbReference type="Gene3D" id="2.130.10.10">
    <property type="entry name" value="YVTN repeat-like/Quinoprotein amine dehydrogenase"/>
    <property type="match status" value="2"/>
</dbReference>
<comment type="catalytic activity">
    <reaction evidence="2">
        <text>2 GTP = 3',3'-c-di-GMP + 2 diphosphate</text>
        <dbReference type="Rhea" id="RHEA:24898"/>
        <dbReference type="ChEBI" id="CHEBI:33019"/>
        <dbReference type="ChEBI" id="CHEBI:37565"/>
        <dbReference type="ChEBI" id="CHEBI:58805"/>
        <dbReference type="EC" id="2.7.7.65"/>
    </reaction>
</comment>
<dbReference type="SUPFAM" id="SSF63829">
    <property type="entry name" value="Calcium-dependent phosphotriesterase"/>
    <property type="match status" value="2"/>
</dbReference>
<evidence type="ECO:0000313" key="7">
    <source>
        <dbReference type="Proteomes" id="UP001595478"/>
    </source>
</evidence>
<dbReference type="RefSeq" id="WP_376920011.1">
    <property type="nucleotide sequence ID" value="NZ_JBHRSW010000015.1"/>
</dbReference>
<keyword evidence="3" id="KW-0472">Membrane</keyword>
<keyword evidence="4" id="KW-0732">Signal</keyword>
<keyword evidence="3" id="KW-0812">Transmembrane</keyword>
<keyword evidence="6" id="KW-0808">Transferase</keyword>
<feature type="chain" id="PRO_5046634051" description="diguanylate cyclase" evidence="4">
    <location>
        <begin position="36"/>
        <end position="1002"/>
    </location>
</feature>
<dbReference type="Gene3D" id="2.60.40.10">
    <property type="entry name" value="Immunoglobulins"/>
    <property type="match status" value="1"/>
</dbReference>
<dbReference type="InterPro" id="IPR011110">
    <property type="entry name" value="Reg_prop"/>
</dbReference>
<keyword evidence="6" id="KW-0548">Nucleotidyltransferase</keyword>
<dbReference type="EMBL" id="JBHRSW010000015">
    <property type="protein sequence ID" value="MFC3121877.1"/>
    <property type="molecule type" value="Genomic_DNA"/>
</dbReference>
<dbReference type="InterPro" id="IPR015943">
    <property type="entry name" value="WD40/YVTN_repeat-like_dom_sf"/>
</dbReference>
<evidence type="ECO:0000313" key="6">
    <source>
        <dbReference type="EMBL" id="MFC3121877.1"/>
    </source>
</evidence>
<dbReference type="Proteomes" id="UP001595478">
    <property type="component" value="Unassembled WGS sequence"/>
</dbReference>
<dbReference type="Pfam" id="PF07494">
    <property type="entry name" value="Reg_prop"/>
    <property type="match status" value="1"/>
</dbReference>
<dbReference type="Pfam" id="PF07495">
    <property type="entry name" value="Y_Y_Y"/>
    <property type="match status" value="1"/>
</dbReference>
<dbReference type="NCBIfam" id="TIGR00254">
    <property type="entry name" value="GGDEF"/>
    <property type="match status" value="1"/>
</dbReference>
<keyword evidence="3" id="KW-1133">Transmembrane helix</keyword>
<gene>
    <name evidence="6" type="ORF">ACFOHL_09615</name>
</gene>
<accession>A0ABV7FNK2</accession>
<proteinExistence type="predicted"/>
<feature type="signal peptide" evidence="4">
    <location>
        <begin position="1"/>
        <end position="35"/>
    </location>
</feature>
<sequence length="1002" mass="112158">MIAKKLYSLEQHIWRFYVKRLLLFTALFTSSFSFASTSNFQTRNIGIQDGLSQISVTSIAQDIHGNLWLGTQAGIDKFNGKELISIDDIPSLRNKLSGNLVYDLTIHKQSNDLWIATMAGLDKLDANSGQLESIPLPQANTEQASIVVRALYFDEKSHLWIGTNKGLFIGTPNTDTNTDKTMHIRLVSDAVDTTDVVSKNNIVYLSSKTGLHRFNSQTKEWLPPLLNNKSLTRIIIDKAGRIWAGSSNSGVFQITFDKSHLPQSIRNLSVQQGLLSPQVNDLIQLNTGVIWVASSKGINLVQEDFHSIKRNQVITIVKDKNVLKIFQGKDGTIFYGTLDTGLYIVNHQRPLFNRAEIPKAQAVYDIEILNESDVLVSTDQGLWLLNEDLQAKLSYDFSHDFDKDISHYAITSICHCGTQDLTFLASSAGLGAIDHVTNTVEHYDLKGTKIYTLAKARNEKLWLGTYDQGLLLYDPQQKQVLASYPMPHVSYILSTHGNQIFASTIDGLYVLEQENGIVAHFRANGENSLHAQAITSVLALSDGDYLLGTLGKGVERMSTAAENTNASFTRLFTDTPIATLSIGAMEQDDLGNIWLSTNKNIVKISRDLSRIEFFDGYTGVNSSGYFIGAHATDKFGRIFFPGVSGLSYFHPSEILKPKGQPLVQFTKFSTISHGSQHAHDETHSLAHHLLKPLDSMHVSPDVIMMSIGFAAIEYNAPNKIKYAYRLLGFDKHWREIETDKQELTFTNLSAGYYQLQVKSTNPYGEWSGTPATLQIEVTPPWWQRKPVIMVFVLASFGFLYILYKWRVYSLERQSARLTKLVEEKTSALTEANMRLRELVTLDPLTGILNRRGFNQAAARDYAAQTRTQLASSIIMFDIDFFKKVNDSYGHEIGDIVLNKLSDFVKSQLRSSDVFSRWGGEEFIILLPATELEVSTCIAEKLRKTVSEQLLTASERTISLTITCGVVEVSNSENLEEAIRRADALLYQGKNMGRNTVVSQFKI</sequence>
<evidence type="ECO:0000256" key="4">
    <source>
        <dbReference type="SAM" id="SignalP"/>
    </source>
</evidence>
<evidence type="ECO:0000256" key="1">
    <source>
        <dbReference type="ARBA" id="ARBA00012528"/>
    </source>
</evidence>
<dbReference type="Pfam" id="PF00990">
    <property type="entry name" value="GGDEF"/>
    <property type="match status" value="1"/>
</dbReference>
<dbReference type="CDD" id="cd01949">
    <property type="entry name" value="GGDEF"/>
    <property type="match status" value="1"/>
</dbReference>
<dbReference type="Gene3D" id="3.30.70.270">
    <property type="match status" value="1"/>
</dbReference>
<evidence type="ECO:0000256" key="2">
    <source>
        <dbReference type="ARBA" id="ARBA00034247"/>
    </source>
</evidence>
<name>A0ABV7FNK2_9ALTE</name>
<evidence type="ECO:0000256" key="3">
    <source>
        <dbReference type="SAM" id="Phobius"/>
    </source>
</evidence>
<dbReference type="SMART" id="SM00267">
    <property type="entry name" value="GGDEF"/>
    <property type="match status" value="1"/>
</dbReference>
<dbReference type="PANTHER" id="PTHR45138">
    <property type="entry name" value="REGULATORY COMPONENTS OF SENSORY TRANSDUCTION SYSTEM"/>
    <property type="match status" value="1"/>
</dbReference>
<dbReference type="PANTHER" id="PTHR45138:SF9">
    <property type="entry name" value="DIGUANYLATE CYCLASE DGCM-RELATED"/>
    <property type="match status" value="1"/>
</dbReference>
<dbReference type="InterPro" id="IPR011123">
    <property type="entry name" value="Y_Y_Y"/>
</dbReference>
<dbReference type="EC" id="2.7.7.65" evidence="1"/>
<dbReference type="InterPro" id="IPR050469">
    <property type="entry name" value="Diguanylate_Cyclase"/>
</dbReference>
<dbReference type="GO" id="GO:0052621">
    <property type="term" value="F:diguanylate cyclase activity"/>
    <property type="evidence" value="ECO:0007669"/>
    <property type="project" value="UniProtKB-EC"/>
</dbReference>
<dbReference type="InterPro" id="IPR043128">
    <property type="entry name" value="Rev_trsase/Diguanyl_cyclase"/>
</dbReference>
<keyword evidence="7" id="KW-1185">Reference proteome</keyword>
<dbReference type="InterPro" id="IPR029787">
    <property type="entry name" value="Nucleotide_cyclase"/>
</dbReference>
<dbReference type="InterPro" id="IPR000160">
    <property type="entry name" value="GGDEF_dom"/>
</dbReference>
<dbReference type="PROSITE" id="PS50887">
    <property type="entry name" value="GGDEF"/>
    <property type="match status" value="1"/>
</dbReference>
<feature type="transmembrane region" description="Helical" evidence="3">
    <location>
        <begin position="786"/>
        <end position="803"/>
    </location>
</feature>
<reference evidence="7" key="1">
    <citation type="journal article" date="2019" name="Int. J. Syst. Evol. Microbiol.">
        <title>The Global Catalogue of Microorganisms (GCM) 10K type strain sequencing project: providing services to taxonomists for standard genome sequencing and annotation.</title>
        <authorList>
            <consortium name="The Broad Institute Genomics Platform"/>
            <consortium name="The Broad Institute Genome Sequencing Center for Infectious Disease"/>
            <person name="Wu L."/>
            <person name="Ma J."/>
        </authorList>
    </citation>
    <scope>NUCLEOTIDE SEQUENCE [LARGE SCALE GENOMIC DNA]</scope>
    <source>
        <strain evidence="7">KCTC 52473</strain>
    </source>
</reference>
<protein>
    <recommendedName>
        <fullName evidence="1">diguanylate cyclase</fullName>
        <ecNumber evidence="1">2.7.7.65</ecNumber>
    </recommendedName>
</protein>
<evidence type="ECO:0000259" key="5">
    <source>
        <dbReference type="PROSITE" id="PS50887"/>
    </source>
</evidence>
<dbReference type="SUPFAM" id="SSF55073">
    <property type="entry name" value="Nucleotide cyclase"/>
    <property type="match status" value="1"/>
</dbReference>
<organism evidence="6 7">
    <name type="scientific">Agaribacter flavus</name>
    <dbReference type="NCBI Taxonomy" id="1902781"/>
    <lineage>
        <taxon>Bacteria</taxon>
        <taxon>Pseudomonadati</taxon>
        <taxon>Pseudomonadota</taxon>
        <taxon>Gammaproteobacteria</taxon>
        <taxon>Alteromonadales</taxon>
        <taxon>Alteromonadaceae</taxon>
        <taxon>Agaribacter</taxon>
    </lineage>
</organism>
<comment type="caution">
    <text evidence="6">The sequence shown here is derived from an EMBL/GenBank/DDBJ whole genome shotgun (WGS) entry which is preliminary data.</text>
</comment>
<feature type="domain" description="GGDEF" evidence="5">
    <location>
        <begin position="869"/>
        <end position="1001"/>
    </location>
</feature>
<dbReference type="InterPro" id="IPR013783">
    <property type="entry name" value="Ig-like_fold"/>
</dbReference>